<proteinExistence type="predicted"/>
<dbReference type="InterPro" id="IPR038696">
    <property type="entry name" value="IalB_sf"/>
</dbReference>
<evidence type="ECO:0000256" key="1">
    <source>
        <dbReference type="SAM" id="MobiDB-lite"/>
    </source>
</evidence>
<gene>
    <name evidence="3" type="ORF">BOA8489_00259</name>
</gene>
<dbReference type="Pfam" id="PF06776">
    <property type="entry name" value="IalB"/>
    <property type="match status" value="1"/>
</dbReference>
<accession>A0A238IUS6</accession>
<keyword evidence="4" id="KW-1185">Reference proteome</keyword>
<sequence length="198" mass="21134">MTNLLKLMCFVLAAGLYGTAYAQTAETGETETAEAEAPGSDTGEPAPGATFVAGTYSDWELRCLRLENGRDRCQMYQLLLDSTGQAVAEVNLFAIPPGSPAEAGATIITPLETLLTADLRLVVDEGEARRYPYSFCSTEGCIARLGFTPEEVAEFKRGAKGTITIVPALAPDQTVNLTMSLSGFTASFEEMMTRAGLR</sequence>
<evidence type="ECO:0000313" key="3">
    <source>
        <dbReference type="EMBL" id="SMX22169.1"/>
    </source>
</evidence>
<protein>
    <submittedName>
        <fullName evidence="3">Invasion associated locus B (IalB) protein</fullName>
    </submittedName>
</protein>
<feature type="signal peptide" evidence="2">
    <location>
        <begin position="1"/>
        <end position="22"/>
    </location>
</feature>
<reference evidence="3 4" key="1">
    <citation type="submission" date="2017-05" db="EMBL/GenBank/DDBJ databases">
        <authorList>
            <person name="Song R."/>
            <person name="Chenine A.L."/>
            <person name="Ruprecht R.M."/>
        </authorList>
    </citation>
    <scope>NUCLEOTIDE SEQUENCE [LARGE SCALE GENOMIC DNA]</scope>
    <source>
        <strain evidence="3 4">CECT 8489</strain>
    </source>
</reference>
<dbReference type="RefSeq" id="WP_176440170.1">
    <property type="nucleotide sequence ID" value="NZ_FXXQ01000001.1"/>
</dbReference>
<feature type="chain" id="PRO_5012895757" evidence="2">
    <location>
        <begin position="23"/>
        <end position="198"/>
    </location>
</feature>
<dbReference type="Gene3D" id="2.60.40.1880">
    <property type="entry name" value="Invasion associated locus B (IalB) protein"/>
    <property type="match status" value="1"/>
</dbReference>
<keyword evidence="2" id="KW-0732">Signal</keyword>
<dbReference type="InterPro" id="IPR010642">
    <property type="entry name" value="Invasion_prot_B"/>
</dbReference>
<dbReference type="Proteomes" id="UP000201838">
    <property type="component" value="Unassembled WGS sequence"/>
</dbReference>
<evidence type="ECO:0000313" key="4">
    <source>
        <dbReference type="Proteomes" id="UP000201838"/>
    </source>
</evidence>
<organism evidence="3 4">
    <name type="scientific">Boseongicola aestuarii</name>
    <dbReference type="NCBI Taxonomy" id="1470561"/>
    <lineage>
        <taxon>Bacteria</taxon>
        <taxon>Pseudomonadati</taxon>
        <taxon>Pseudomonadota</taxon>
        <taxon>Alphaproteobacteria</taxon>
        <taxon>Rhodobacterales</taxon>
        <taxon>Paracoccaceae</taxon>
        <taxon>Boseongicola</taxon>
    </lineage>
</organism>
<dbReference type="EMBL" id="FXXQ01000001">
    <property type="protein sequence ID" value="SMX22169.1"/>
    <property type="molecule type" value="Genomic_DNA"/>
</dbReference>
<name>A0A238IUS6_9RHOB</name>
<evidence type="ECO:0000256" key="2">
    <source>
        <dbReference type="SAM" id="SignalP"/>
    </source>
</evidence>
<feature type="region of interest" description="Disordered" evidence="1">
    <location>
        <begin position="27"/>
        <end position="46"/>
    </location>
</feature>
<dbReference type="AlphaFoldDB" id="A0A238IUS6"/>